<organism evidence="6 7">
    <name type="scientific">Roseobacter sinensis</name>
    <dbReference type="NCBI Taxonomy" id="2931391"/>
    <lineage>
        <taxon>Bacteria</taxon>
        <taxon>Pseudomonadati</taxon>
        <taxon>Pseudomonadota</taxon>
        <taxon>Alphaproteobacteria</taxon>
        <taxon>Rhodobacterales</taxon>
        <taxon>Roseobacteraceae</taxon>
        <taxon>Roseobacter</taxon>
    </lineage>
</organism>
<keyword evidence="3" id="KW-0238">DNA-binding</keyword>
<dbReference type="Pfam" id="PF03466">
    <property type="entry name" value="LysR_substrate"/>
    <property type="match status" value="1"/>
</dbReference>
<dbReference type="Proteomes" id="UP001208690">
    <property type="component" value="Unassembled WGS sequence"/>
</dbReference>
<dbReference type="SUPFAM" id="SSF46785">
    <property type="entry name" value="Winged helix' DNA-binding domain"/>
    <property type="match status" value="1"/>
</dbReference>
<dbReference type="CDD" id="cd08471">
    <property type="entry name" value="PBP2_CrgA_like_2"/>
    <property type="match status" value="1"/>
</dbReference>
<dbReference type="InterPro" id="IPR000847">
    <property type="entry name" value="LysR_HTH_N"/>
</dbReference>
<dbReference type="Gene3D" id="1.10.10.10">
    <property type="entry name" value="Winged helix-like DNA-binding domain superfamily/Winged helix DNA-binding domain"/>
    <property type="match status" value="1"/>
</dbReference>
<evidence type="ECO:0000256" key="4">
    <source>
        <dbReference type="ARBA" id="ARBA00023163"/>
    </source>
</evidence>
<dbReference type="InterPro" id="IPR036390">
    <property type="entry name" value="WH_DNA-bd_sf"/>
</dbReference>
<dbReference type="EMBL" id="JALIEB010000005">
    <property type="protein sequence ID" value="MCV3271835.1"/>
    <property type="molecule type" value="Genomic_DNA"/>
</dbReference>
<keyword evidence="2" id="KW-0805">Transcription regulation</keyword>
<keyword evidence="4" id="KW-0804">Transcription</keyword>
<evidence type="ECO:0000256" key="2">
    <source>
        <dbReference type="ARBA" id="ARBA00023015"/>
    </source>
</evidence>
<dbReference type="RefSeq" id="WP_263844151.1">
    <property type="nucleotide sequence ID" value="NZ_JALIEB010000005.1"/>
</dbReference>
<comment type="caution">
    <text evidence="6">The sequence shown here is derived from an EMBL/GenBank/DDBJ whole genome shotgun (WGS) entry which is preliminary data.</text>
</comment>
<keyword evidence="7" id="KW-1185">Reference proteome</keyword>
<evidence type="ECO:0000313" key="7">
    <source>
        <dbReference type="Proteomes" id="UP001208690"/>
    </source>
</evidence>
<evidence type="ECO:0000259" key="5">
    <source>
        <dbReference type="PROSITE" id="PS50931"/>
    </source>
</evidence>
<proteinExistence type="inferred from homology"/>
<dbReference type="InterPro" id="IPR036388">
    <property type="entry name" value="WH-like_DNA-bd_sf"/>
</dbReference>
<sequence>MDRLQSLEVFIAVAEAESFAGGARTVGLSAPSATRGVNALEARLGARLFSRTTRRVRLTEVGRAYLEDARHILAQVQAADDAAAGAATNPVGKLRITCSNEFGRIYVTPILTDFLDSYPDVTGDVLMVDRIVNMVEEGFDVAVRIGPLPSSGLSAVRVGRVRRIVCGAPHYLKRHGIPQTPSELATHQIVSAAPVSPVSEWRFGRDMQDVVRVAPRLTVSSVAAAIAVARRGWGLARVLSYQVGPDLEEGVLQSVLEQFEPEPLPIHLVHVEGRRAPAKVRAFIDFAKNRLRGIAILN</sequence>
<dbReference type="PANTHER" id="PTHR30537">
    <property type="entry name" value="HTH-TYPE TRANSCRIPTIONAL REGULATOR"/>
    <property type="match status" value="1"/>
</dbReference>
<reference evidence="6 7" key="1">
    <citation type="submission" date="2022-04" db="EMBL/GenBank/DDBJ databases">
        <title>Roseobacter sp. WL0113 is a bacterium isolated from neritic sediment.</title>
        <authorList>
            <person name="Wang L."/>
            <person name="He W."/>
            <person name="Zhang D.-F."/>
        </authorList>
    </citation>
    <scope>NUCLEOTIDE SEQUENCE [LARGE SCALE GENOMIC DNA]</scope>
    <source>
        <strain evidence="6 7">WL0113</strain>
    </source>
</reference>
<dbReference type="Gene3D" id="3.40.190.290">
    <property type="match status" value="1"/>
</dbReference>
<dbReference type="PROSITE" id="PS50931">
    <property type="entry name" value="HTH_LYSR"/>
    <property type="match status" value="1"/>
</dbReference>
<evidence type="ECO:0000256" key="3">
    <source>
        <dbReference type="ARBA" id="ARBA00023125"/>
    </source>
</evidence>
<dbReference type="SUPFAM" id="SSF53850">
    <property type="entry name" value="Periplasmic binding protein-like II"/>
    <property type="match status" value="1"/>
</dbReference>
<dbReference type="InterPro" id="IPR005119">
    <property type="entry name" value="LysR_subst-bd"/>
</dbReference>
<name>A0ABT3BE56_9RHOB</name>
<dbReference type="InterPro" id="IPR058163">
    <property type="entry name" value="LysR-type_TF_proteobact-type"/>
</dbReference>
<dbReference type="PANTHER" id="PTHR30537:SF5">
    <property type="entry name" value="HTH-TYPE TRANSCRIPTIONAL ACTIVATOR TTDR-RELATED"/>
    <property type="match status" value="1"/>
</dbReference>
<accession>A0ABT3BE56</accession>
<comment type="similarity">
    <text evidence="1">Belongs to the LysR transcriptional regulatory family.</text>
</comment>
<protein>
    <submittedName>
        <fullName evidence="6">LysR family transcriptional regulator</fullName>
    </submittedName>
</protein>
<evidence type="ECO:0000256" key="1">
    <source>
        <dbReference type="ARBA" id="ARBA00009437"/>
    </source>
</evidence>
<feature type="domain" description="HTH lysR-type" evidence="5">
    <location>
        <begin position="1"/>
        <end position="59"/>
    </location>
</feature>
<evidence type="ECO:0000313" key="6">
    <source>
        <dbReference type="EMBL" id="MCV3271835.1"/>
    </source>
</evidence>
<dbReference type="Pfam" id="PF00126">
    <property type="entry name" value="HTH_1"/>
    <property type="match status" value="1"/>
</dbReference>
<gene>
    <name evidence="6" type="ORF">MUB52_10375</name>
</gene>